<feature type="binding site" evidence="9">
    <location>
        <position position="411"/>
    </location>
    <ligand>
        <name>Zn(2+)</name>
        <dbReference type="ChEBI" id="CHEBI:29105"/>
        <label>2</label>
        <note>catalytic</note>
    </ligand>
</feature>
<feature type="binding site" evidence="9">
    <location>
        <position position="383"/>
    </location>
    <ligand>
        <name>Zn(2+)</name>
        <dbReference type="ChEBI" id="CHEBI:29105"/>
        <label>2</label>
        <note>catalytic</note>
    </ligand>
</feature>
<keyword evidence="12" id="KW-1185">Reference proteome</keyword>
<keyword evidence="3" id="KW-0325">Glycoprotein</keyword>
<dbReference type="EMBL" id="QEXV01000003">
    <property type="protein sequence ID" value="PWE17173.1"/>
    <property type="molecule type" value="Genomic_DNA"/>
</dbReference>
<gene>
    <name evidence="11" type="ORF">DDZ18_05600</name>
</gene>
<feature type="signal peptide" evidence="10">
    <location>
        <begin position="1"/>
        <end position="17"/>
    </location>
</feature>
<feature type="disulfide bond" evidence="8">
    <location>
        <begin position="536"/>
        <end position="548"/>
    </location>
</feature>
<evidence type="ECO:0000256" key="10">
    <source>
        <dbReference type="SAM" id="SignalP"/>
    </source>
</evidence>
<dbReference type="Pfam" id="PF01401">
    <property type="entry name" value="Peptidase_M2"/>
    <property type="match status" value="1"/>
</dbReference>
<feature type="binding site" evidence="6">
    <location>
        <position position="520"/>
    </location>
    <ligand>
        <name>chloride</name>
        <dbReference type="ChEBI" id="CHEBI:17996"/>
        <label>1</label>
    </ligand>
</feature>
<dbReference type="RefSeq" id="WP_109252404.1">
    <property type="nucleotide sequence ID" value="NZ_QEXV01000003.1"/>
</dbReference>
<dbReference type="FunFam" id="1.10.1370.30:FF:000005">
    <property type="entry name" value="Angiotensin-converting enzyme"/>
    <property type="match status" value="1"/>
</dbReference>
<feature type="active site" description="Proton acceptor 1" evidence="4">
    <location>
        <position position="384"/>
    </location>
</feature>
<dbReference type="GO" id="GO:0008237">
    <property type="term" value="F:metallopeptidase activity"/>
    <property type="evidence" value="ECO:0007669"/>
    <property type="project" value="InterPro"/>
</dbReference>
<evidence type="ECO:0000256" key="5">
    <source>
        <dbReference type="PIRSR" id="PIRSR601548-11"/>
    </source>
</evidence>
<keyword evidence="7" id="KW-0862">Zinc</keyword>
<dbReference type="CDD" id="cd06461">
    <property type="entry name" value="M2_ACE"/>
    <property type="match status" value="1"/>
</dbReference>
<feature type="binding site" evidence="6">
    <location>
        <position position="223"/>
    </location>
    <ligand>
        <name>chloride</name>
        <dbReference type="ChEBI" id="CHEBI:17996"/>
        <label>1</label>
    </ligand>
</feature>
<evidence type="ECO:0000256" key="4">
    <source>
        <dbReference type="PIRSR" id="PIRSR601548-1"/>
    </source>
</evidence>
<evidence type="ECO:0000313" key="11">
    <source>
        <dbReference type="EMBL" id="PWE17173.1"/>
    </source>
</evidence>
<keyword evidence="1 10" id="KW-0732">Signal</keyword>
<dbReference type="PANTHER" id="PTHR10514">
    <property type="entry name" value="ANGIOTENSIN-CONVERTING ENZYME"/>
    <property type="match status" value="1"/>
</dbReference>
<reference evidence="12" key="1">
    <citation type="submission" date="2018-05" db="EMBL/GenBank/DDBJ databases">
        <authorList>
            <person name="Liu B.-T."/>
        </authorList>
    </citation>
    <scope>NUCLEOTIDE SEQUENCE [LARGE SCALE GENOMIC DNA]</scope>
    <source>
        <strain evidence="12">WD6-1</strain>
    </source>
</reference>
<evidence type="ECO:0000256" key="6">
    <source>
        <dbReference type="PIRSR" id="PIRSR601548-2"/>
    </source>
</evidence>
<dbReference type="OrthoDB" id="5241329at2"/>
<feature type="binding site" evidence="9">
    <location>
        <position position="387"/>
    </location>
    <ligand>
        <name>Zn(2+)</name>
        <dbReference type="ChEBI" id="CHEBI:29105"/>
        <label>2</label>
        <note>catalytic</note>
    </ligand>
</feature>
<protein>
    <submittedName>
        <fullName evidence="11">Peptidyl-dipeptidase</fullName>
    </submittedName>
</protein>
<dbReference type="PRINTS" id="PR00791">
    <property type="entry name" value="PEPDIPTASEA"/>
</dbReference>
<keyword evidence="7" id="KW-0479">Metal-binding</keyword>
<feature type="binding site" evidence="7">
    <location>
        <position position="383"/>
    </location>
    <ligand>
        <name>Zn(2+)</name>
        <dbReference type="ChEBI" id="CHEBI:29105"/>
        <label>1</label>
        <note>catalytic</note>
    </ligand>
</feature>
<accession>A0A2U2BT30</accession>
<organism evidence="11 12">
    <name type="scientific">Marinicauda salina</name>
    <dbReference type="NCBI Taxonomy" id="2135793"/>
    <lineage>
        <taxon>Bacteria</taxon>
        <taxon>Pseudomonadati</taxon>
        <taxon>Pseudomonadota</taxon>
        <taxon>Alphaproteobacteria</taxon>
        <taxon>Maricaulales</taxon>
        <taxon>Maricaulaceae</taxon>
        <taxon>Marinicauda</taxon>
    </lineage>
</organism>
<feature type="active site" description="Proton donor 2" evidence="5">
    <location>
        <position position="511"/>
    </location>
</feature>
<feature type="chain" id="PRO_5015496190" evidence="10">
    <location>
        <begin position="18"/>
        <end position="612"/>
    </location>
</feature>
<feature type="binding site" evidence="7">
    <location>
        <position position="411"/>
    </location>
    <ligand>
        <name>Zn(2+)</name>
        <dbReference type="ChEBI" id="CHEBI:29105"/>
        <label>1</label>
        <note>catalytic</note>
    </ligand>
</feature>
<proteinExistence type="predicted"/>
<evidence type="ECO:0000256" key="7">
    <source>
        <dbReference type="PIRSR" id="PIRSR601548-3"/>
    </source>
</evidence>
<keyword evidence="2 8" id="KW-1015">Disulfide bond</keyword>
<dbReference type="PROSITE" id="PS51257">
    <property type="entry name" value="PROKAR_LIPOPROTEIN"/>
    <property type="match status" value="1"/>
</dbReference>
<dbReference type="GO" id="GO:0006508">
    <property type="term" value="P:proteolysis"/>
    <property type="evidence" value="ECO:0007669"/>
    <property type="project" value="InterPro"/>
</dbReference>
<name>A0A2U2BT30_9PROT</name>
<evidence type="ECO:0000313" key="12">
    <source>
        <dbReference type="Proteomes" id="UP000245168"/>
    </source>
</evidence>
<dbReference type="PROSITE" id="PS52011">
    <property type="entry name" value="PEPTIDASE_M2"/>
    <property type="match status" value="1"/>
</dbReference>
<dbReference type="GO" id="GO:0016020">
    <property type="term" value="C:membrane"/>
    <property type="evidence" value="ECO:0007669"/>
    <property type="project" value="InterPro"/>
</dbReference>
<evidence type="ECO:0000256" key="8">
    <source>
        <dbReference type="PIRSR" id="PIRSR601548-4"/>
    </source>
</evidence>
<feature type="active site" description="Proton donor 1" evidence="4">
    <location>
        <position position="511"/>
    </location>
</feature>
<feature type="active site" description="Proton acceptor 2" evidence="5">
    <location>
        <position position="384"/>
    </location>
</feature>
<evidence type="ECO:0000256" key="2">
    <source>
        <dbReference type="ARBA" id="ARBA00023157"/>
    </source>
</evidence>
<dbReference type="PANTHER" id="PTHR10514:SF27">
    <property type="entry name" value="ANGIOTENSIN-CONVERTING ENZYME"/>
    <property type="match status" value="1"/>
</dbReference>
<dbReference type="AlphaFoldDB" id="A0A2U2BT30"/>
<evidence type="ECO:0000256" key="9">
    <source>
        <dbReference type="PIRSR" id="PIRSR601548-8"/>
    </source>
</evidence>
<dbReference type="GO" id="GO:0008241">
    <property type="term" value="F:peptidyl-dipeptidase activity"/>
    <property type="evidence" value="ECO:0007669"/>
    <property type="project" value="InterPro"/>
</dbReference>
<dbReference type="SUPFAM" id="SSF55486">
    <property type="entry name" value="Metalloproteases ('zincins'), catalytic domain"/>
    <property type="match status" value="1"/>
</dbReference>
<dbReference type="Proteomes" id="UP000245168">
    <property type="component" value="Unassembled WGS sequence"/>
</dbReference>
<feature type="disulfide bond" evidence="8">
    <location>
        <begin position="352"/>
        <end position="370"/>
    </location>
</feature>
<dbReference type="InterPro" id="IPR001548">
    <property type="entry name" value="Peptidase_M2"/>
</dbReference>
<sequence>MKTMWLCGAAISALALAACDAYAPDAGGESEAASAEAAAPTQEDAAAFLERAEAELAETSEYAARVYWVQNTYINHDTNWLASRAGAESTELSVRLAEEAAEYADLDLPQEMQRKLNMLRSGITIPAPADTEIVEELSEITTRLESTYSTGTFEIDGEGLTLNELSNIIENSRDREELREVWEGWRTVSPVMAEDYARMVEIANDGANHLGFDNLAQMWLSNYDMPADEMEAEVERLWGQVEPLYEQLHCAVRAELNEEYGDAVQPADGPIRADLLGNMWAQQWSNIYPLVGPEDSDPGYDLTTILNEQGYDARRMVETGEAFFSSLGFEPLPDTFWERSLITEPEDRDVVCHPSAWNLDNVDDIRIKMCTEINAEDFQTVHHELGHNYYQRAYNEQDFLFRTGAHDGFHEAIGDFVGLSITPEYLRQIGLIDEVPPADADLGILMNQALDKIAFLPFGLMVDKWRWSVFRGETTPENYNEAWWELRTRYQGVAPPGPRPDDAFDPGAKYHIPGNTPYLRYFLSFIMQFQFHQAACEMAGWEGPLHRCSIYGNEEVGERFNAMLEAGASEPWPDVLERFTGTREMDGSAIIAYFEPLMDHLEEANADRECGW</sequence>
<evidence type="ECO:0000256" key="3">
    <source>
        <dbReference type="ARBA" id="ARBA00023180"/>
    </source>
</evidence>
<comment type="caution">
    <text evidence="11">The sequence shown here is derived from an EMBL/GenBank/DDBJ whole genome shotgun (WGS) entry which is preliminary data.</text>
</comment>
<feature type="binding site" evidence="7">
    <location>
        <position position="387"/>
    </location>
    <ligand>
        <name>Zn(2+)</name>
        <dbReference type="ChEBI" id="CHEBI:29105"/>
        <label>1</label>
        <note>catalytic</note>
    </ligand>
</feature>
<dbReference type="Gene3D" id="1.10.1370.30">
    <property type="match status" value="2"/>
</dbReference>
<evidence type="ECO:0000256" key="1">
    <source>
        <dbReference type="ARBA" id="ARBA00022729"/>
    </source>
</evidence>